<dbReference type="InterPro" id="IPR010921">
    <property type="entry name" value="Trp_repressor/repl_initiator"/>
</dbReference>
<accession>A0A9D1TWV4</accession>
<dbReference type="SUPFAM" id="SSF48295">
    <property type="entry name" value="TrpR-like"/>
    <property type="match status" value="1"/>
</dbReference>
<keyword evidence="2" id="KW-0175">Coiled coil</keyword>
<feature type="coiled-coil region" evidence="2">
    <location>
        <begin position="80"/>
        <end position="110"/>
    </location>
</feature>
<gene>
    <name evidence="4" type="ORF">H9890_03860</name>
</gene>
<dbReference type="InterPro" id="IPR036388">
    <property type="entry name" value="WH-like_DNA-bd_sf"/>
</dbReference>
<sequence length="116" mass="14038">MPKGIPNKRYTPEFKQLVVETMRKEHISVREAMRRFEINNHGIIERWERIYLEEGPEGLAIERRGRKNSSRSAELSKTVEEDLIAENQRLRAENEYLKNLQALVLEEERRRHRKRR</sequence>
<dbReference type="Gene3D" id="1.10.10.10">
    <property type="entry name" value="Winged helix-like DNA-binding domain superfamily/Winged helix DNA-binding domain"/>
    <property type="match status" value="1"/>
</dbReference>
<dbReference type="InterPro" id="IPR055247">
    <property type="entry name" value="InsJ-like_HTH"/>
</dbReference>
<evidence type="ECO:0000256" key="1">
    <source>
        <dbReference type="ARBA" id="ARBA00038232"/>
    </source>
</evidence>
<comment type="similarity">
    <text evidence="1">Belongs to the IS150/IS1296 orfA family.</text>
</comment>
<reference evidence="4" key="1">
    <citation type="journal article" date="2021" name="PeerJ">
        <title>Extensive microbial diversity within the chicken gut microbiome revealed by metagenomics and culture.</title>
        <authorList>
            <person name="Gilroy R."/>
            <person name="Ravi A."/>
            <person name="Getino M."/>
            <person name="Pursley I."/>
            <person name="Horton D.L."/>
            <person name="Alikhan N.F."/>
            <person name="Baker D."/>
            <person name="Gharbi K."/>
            <person name="Hall N."/>
            <person name="Watson M."/>
            <person name="Adriaenssens E.M."/>
            <person name="Foster-Nyarko E."/>
            <person name="Jarju S."/>
            <person name="Secka A."/>
            <person name="Antonio M."/>
            <person name="Oren A."/>
            <person name="Chaudhuri R.R."/>
            <person name="La Ragione R."/>
            <person name="Hildebrand F."/>
            <person name="Pallen M.J."/>
        </authorList>
    </citation>
    <scope>NUCLEOTIDE SEQUENCE</scope>
    <source>
        <strain evidence="4">ChiHcolR34-3080</strain>
    </source>
</reference>
<name>A0A9D1TWV4_9FIRM</name>
<evidence type="ECO:0000313" key="4">
    <source>
        <dbReference type="EMBL" id="HIW08524.1"/>
    </source>
</evidence>
<evidence type="ECO:0000313" key="5">
    <source>
        <dbReference type="Proteomes" id="UP000823933"/>
    </source>
</evidence>
<dbReference type="PANTHER" id="PTHR33795">
    <property type="entry name" value="INSERTION ELEMENT IS150 PROTEIN INSJ"/>
    <property type="match status" value="1"/>
</dbReference>
<dbReference type="AlphaFoldDB" id="A0A9D1TWV4"/>
<protein>
    <submittedName>
        <fullName evidence="4">Helix-turn-helix domain-containing protein</fullName>
    </submittedName>
</protein>
<evidence type="ECO:0000259" key="3">
    <source>
        <dbReference type="Pfam" id="PF13518"/>
    </source>
</evidence>
<dbReference type="InterPro" id="IPR052057">
    <property type="entry name" value="IS150/IS1296_orfA-like"/>
</dbReference>
<feature type="domain" description="Insertion element IS150 protein InsJ-like helix-turn-helix" evidence="3">
    <location>
        <begin position="14"/>
        <end position="67"/>
    </location>
</feature>
<dbReference type="GO" id="GO:0043565">
    <property type="term" value="F:sequence-specific DNA binding"/>
    <property type="evidence" value="ECO:0007669"/>
    <property type="project" value="InterPro"/>
</dbReference>
<dbReference type="Proteomes" id="UP000823933">
    <property type="component" value="Unassembled WGS sequence"/>
</dbReference>
<reference evidence="4" key="2">
    <citation type="submission" date="2021-04" db="EMBL/GenBank/DDBJ databases">
        <authorList>
            <person name="Gilroy R."/>
        </authorList>
    </citation>
    <scope>NUCLEOTIDE SEQUENCE</scope>
    <source>
        <strain evidence="4">ChiHcolR34-3080</strain>
    </source>
</reference>
<comment type="caution">
    <text evidence="4">The sequence shown here is derived from an EMBL/GenBank/DDBJ whole genome shotgun (WGS) entry which is preliminary data.</text>
</comment>
<dbReference type="EMBL" id="DXHQ01000044">
    <property type="protein sequence ID" value="HIW08524.1"/>
    <property type="molecule type" value="Genomic_DNA"/>
</dbReference>
<dbReference type="Pfam" id="PF13518">
    <property type="entry name" value="HTH_28"/>
    <property type="match status" value="1"/>
</dbReference>
<dbReference type="PANTHER" id="PTHR33795:SF1">
    <property type="entry name" value="INSERTION ELEMENT IS150 PROTEIN INSJ"/>
    <property type="match status" value="1"/>
</dbReference>
<evidence type="ECO:0000256" key="2">
    <source>
        <dbReference type="SAM" id="Coils"/>
    </source>
</evidence>
<proteinExistence type="inferred from homology"/>
<organism evidence="4 5">
    <name type="scientific">Candidatus Faecalibacterium intestinigallinarum</name>
    <dbReference type="NCBI Taxonomy" id="2838581"/>
    <lineage>
        <taxon>Bacteria</taxon>
        <taxon>Bacillati</taxon>
        <taxon>Bacillota</taxon>
        <taxon>Clostridia</taxon>
        <taxon>Eubacteriales</taxon>
        <taxon>Oscillospiraceae</taxon>
        <taxon>Faecalibacterium</taxon>
    </lineage>
</organism>